<dbReference type="RefSeq" id="WP_142895530.1">
    <property type="nucleotide sequence ID" value="NZ_ML660053.1"/>
</dbReference>
<reference evidence="1 2" key="1">
    <citation type="submission" date="2019-06" db="EMBL/GenBank/DDBJ databases">
        <title>Whole genome sequence for Rhodospirillaceae sp. R148.</title>
        <authorList>
            <person name="Wang G."/>
        </authorList>
    </citation>
    <scope>NUCLEOTIDE SEQUENCE [LARGE SCALE GENOMIC DNA]</scope>
    <source>
        <strain evidence="1 2">R148</strain>
    </source>
</reference>
<gene>
    <name evidence="1" type="ORF">FKG95_06585</name>
</gene>
<organism evidence="1 2">
    <name type="scientific">Denitrobaculum tricleocarpae</name>
    <dbReference type="NCBI Taxonomy" id="2591009"/>
    <lineage>
        <taxon>Bacteria</taxon>
        <taxon>Pseudomonadati</taxon>
        <taxon>Pseudomonadota</taxon>
        <taxon>Alphaproteobacteria</taxon>
        <taxon>Rhodospirillales</taxon>
        <taxon>Rhodospirillaceae</taxon>
        <taxon>Denitrobaculum</taxon>
    </lineage>
</organism>
<proteinExistence type="predicted"/>
<protein>
    <submittedName>
        <fullName evidence="1">Uncharacterized protein</fullName>
    </submittedName>
</protein>
<comment type="caution">
    <text evidence="1">The sequence shown here is derived from an EMBL/GenBank/DDBJ whole genome shotgun (WGS) entry which is preliminary data.</text>
</comment>
<sequence>MSSPATIHALPSSNQGADLGAVPACTLKGVEEAERAERWWEEQWSAFPTYSVDADGTPHYWDVAEDSGVYQDDWPLGEKLAEDTVRQMRRFPEGSTVLRNILREINRDSTIAQGFLNRLEDILISPDLYAKLSEPK</sequence>
<accession>A0A545TXF0</accession>
<dbReference type="EMBL" id="VHSH01000002">
    <property type="protein sequence ID" value="TQV81899.1"/>
    <property type="molecule type" value="Genomic_DNA"/>
</dbReference>
<name>A0A545TXF0_9PROT</name>
<evidence type="ECO:0000313" key="1">
    <source>
        <dbReference type="EMBL" id="TQV81899.1"/>
    </source>
</evidence>
<evidence type="ECO:0000313" key="2">
    <source>
        <dbReference type="Proteomes" id="UP000315252"/>
    </source>
</evidence>
<keyword evidence="2" id="KW-1185">Reference proteome</keyword>
<dbReference type="Proteomes" id="UP000315252">
    <property type="component" value="Unassembled WGS sequence"/>
</dbReference>
<dbReference type="AlphaFoldDB" id="A0A545TXF0"/>